<reference evidence="3 4" key="1">
    <citation type="journal article" date="2011" name="PLoS Pathog.">
        <title>Endophytic Life Strategies Decoded by Genome and Transcriptome Analyses of the Mutualistic Root Symbiont Piriformospora indica.</title>
        <authorList>
            <person name="Zuccaro A."/>
            <person name="Lahrmann U."/>
            <person name="Guldener U."/>
            <person name="Langen G."/>
            <person name="Pfiffi S."/>
            <person name="Biedenkopf D."/>
            <person name="Wong P."/>
            <person name="Samans B."/>
            <person name="Grimm C."/>
            <person name="Basiewicz M."/>
            <person name="Murat C."/>
            <person name="Martin F."/>
            <person name="Kogel K.H."/>
        </authorList>
    </citation>
    <scope>NUCLEOTIDE SEQUENCE [LARGE SCALE GENOMIC DNA]</scope>
    <source>
        <strain evidence="3 4">DSM 11827</strain>
    </source>
</reference>
<evidence type="ECO:0000313" key="4">
    <source>
        <dbReference type="Proteomes" id="UP000007148"/>
    </source>
</evidence>
<evidence type="ECO:0008006" key="5">
    <source>
        <dbReference type="Google" id="ProtNLM"/>
    </source>
</evidence>
<protein>
    <recommendedName>
        <fullName evidence="5">Transmembrane protein</fullName>
    </recommendedName>
</protein>
<feature type="transmembrane region" description="Helical" evidence="2">
    <location>
        <begin position="132"/>
        <end position="157"/>
    </location>
</feature>
<dbReference type="AlphaFoldDB" id="G4TPX1"/>
<evidence type="ECO:0000313" key="3">
    <source>
        <dbReference type="EMBL" id="CCA73364.1"/>
    </source>
</evidence>
<dbReference type="Proteomes" id="UP000007148">
    <property type="component" value="Unassembled WGS sequence"/>
</dbReference>
<organism evidence="3 4">
    <name type="scientific">Serendipita indica (strain DSM 11827)</name>
    <name type="common">Root endophyte fungus</name>
    <name type="synonym">Piriformospora indica</name>
    <dbReference type="NCBI Taxonomy" id="1109443"/>
    <lineage>
        <taxon>Eukaryota</taxon>
        <taxon>Fungi</taxon>
        <taxon>Dikarya</taxon>
        <taxon>Basidiomycota</taxon>
        <taxon>Agaricomycotina</taxon>
        <taxon>Agaricomycetes</taxon>
        <taxon>Sebacinales</taxon>
        <taxon>Serendipitaceae</taxon>
        <taxon>Serendipita</taxon>
    </lineage>
</organism>
<accession>G4TPX1</accession>
<proteinExistence type="predicted"/>
<feature type="transmembrane region" description="Helical" evidence="2">
    <location>
        <begin position="82"/>
        <end position="104"/>
    </location>
</feature>
<dbReference type="OMA" id="ESWHADK"/>
<dbReference type="HOGENOM" id="CLU_103448_0_0_1"/>
<gene>
    <name evidence="3" type="ORF">PIIN_07319</name>
</gene>
<dbReference type="eggNOG" id="ENOG502SU7X">
    <property type="taxonomic scope" value="Eukaryota"/>
</dbReference>
<sequence>MSPPTFYVPDLAFPTQAATRDAQRSPASSFSSKAPPPVELGRLSISSTTETLPPPYIRDHDEEIAVPGYEDGQEVHTMARNLFLYGFMFPPFWLLGALILVIPLTPPESWADKSQEQVQSILAAMRVAERRWAWRCVMALASLILVILIIVGSLLLAHHFGRL</sequence>
<dbReference type="OrthoDB" id="3358294at2759"/>
<keyword evidence="2" id="KW-0472">Membrane</keyword>
<keyword evidence="2" id="KW-1133">Transmembrane helix</keyword>
<comment type="caution">
    <text evidence="3">The sequence shown here is derived from an EMBL/GenBank/DDBJ whole genome shotgun (WGS) entry which is preliminary data.</text>
</comment>
<dbReference type="EMBL" id="CAFZ01000220">
    <property type="protein sequence ID" value="CCA73364.1"/>
    <property type="molecule type" value="Genomic_DNA"/>
</dbReference>
<keyword evidence="2" id="KW-0812">Transmembrane</keyword>
<feature type="region of interest" description="Disordered" evidence="1">
    <location>
        <begin position="1"/>
        <end position="44"/>
    </location>
</feature>
<keyword evidence="4" id="KW-1185">Reference proteome</keyword>
<evidence type="ECO:0000256" key="2">
    <source>
        <dbReference type="SAM" id="Phobius"/>
    </source>
</evidence>
<name>G4TPX1_SERID</name>
<evidence type="ECO:0000256" key="1">
    <source>
        <dbReference type="SAM" id="MobiDB-lite"/>
    </source>
</evidence>
<dbReference type="InParanoid" id="G4TPX1"/>